<reference evidence="1" key="1">
    <citation type="submission" date="2023-08" db="EMBL/GenBank/DDBJ databases">
        <title>A de novo genome assembly of Solanum verrucosum Schlechtendal, a Mexican diploid species geographically isolated from the other diploid A-genome species in potato relatives.</title>
        <authorList>
            <person name="Hosaka K."/>
        </authorList>
    </citation>
    <scope>NUCLEOTIDE SEQUENCE</scope>
    <source>
        <tissue evidence="1">Young leaves</tissue>
    </source>
</reference>
<organism evidence="1 2">
    <name type="scientific">Solanum verrucosum</name>
    <dbReference type="NCBI Taxonomy" id="315347"/>
    <lineage>
        <taxon>Eukaryota</taxon>
        <taxon>Viridiplantae</taxon>
        <taxon>Streptophyta</taxon>
        <taxon>Embryophyta</taxon>
        <taxon>Tracheophyta</taxon>
        <taxon>Spermatophyta</taxon>
        <taxon>Magnoliopsida</taxon>
        <taxon>eudicotyledons</taxon>
        <taxon>Gunneridae</taxon>
        <taxon>Pentapetalae</taxon>
        <taxon>asterids</taxon>
        <taxon>lamiids</taxon>
        <taxon>Solanales</taxon>
        <taxon>Solanaceae</taxon>
        <taxon>Solanoideae</taxon>
        <taxon>Solaneae</taxon>
        <taxon>Solanum</taxon>
    </lineage>
</organism>
<accession>A0AAF0U0P8</accession>
<dbReference type="AlphaFoldDB" id="A0AAF0U0P8"/>
<gene>
    <name evidence="1" type="ORF">MTR67_028868</name>
</gene>
<evidence type="ECO:0000313" key="2">
    <source>
        <dbReference type="Proteomes" id="UP001234989"/>
    </source>
</evidence>
<sequence length="77" mass="8189">MSPGERSTNRSEIGILVIGLRGRILLVKAPQDHGVLPQIILFNSILSSNANPLLSSSFRRVSLHLLPLLAGKSSSGS</sequence>
<dbReference type="EMBL" id="CP133617">
    <property type="protein sequence ID" value="WMV35483.1"/>
    <property type="molecule type" value="Genomic_DNA"/>
</dbReference>
<evidence type="ECO:0000313" key="1">
    <source>
        <dbReference type="EMBL" id="WMV35483.1"/>
    </source>
</evidence>
<name>A0AAF0U0P8_SOLVR</name>
<protein>
    <submittedName>
        <fullName evidence="1">Uncharacterized protein</fullName>
    </submittedName>
</protein>
<keyword evidence="2" id="KW-1185">Reference proteome</keyword>
<dbReference type="Proteomes" id="UP001234989">
    <property type="component" value="Chromosome 6"/>
</dbReference>
<proteinExistence type="predicted"/>